<feature type="active site" description="Proton donor" evidence="4">
    <location>
        <position position="324"/>
    </location>
</feature>
<keyword evidence="2" id="KW-0058">Aromatic hydrocarbons catabolism</keyword>
<dbReference type="SUPFAM" id="SSF53474">
    <property type="entry name" value="alpha/beta-Hydrolases"/>
    <property type="match status" value="1"/>
</dbReference>
<feature type="active site" description="Nucleophile" evidence="4">
    <location>
        <position position="186"/>
    </location>
</feature>
<feature type="active site" description="Proton acceptor" evidence="4">
    <location>
        <position position="382"/>
    </location>
</feature>
<evidence type="ECO:0000256" key="4">
    <source>
        <dbReference type="PIRSR" id="PIRSR001112-1"/>
    </source>
</evidence>
<evidence type="ECO:0000256" key="1">
    <source>
        <dbReference type="ARBA" id="ARBA00010088"/>
    </source>
</evidence>
<dbReference type="InterPro" id="IPR010497">
    <property type="entry name" value="Epoxide_hydro_N"/>
</dbReference>
<evidence type="ECO:0000313" key="7">
    <source>
        <dbReference type="Proteomes" id="UP000703269"/>
    </source>
</evidence>
<sequence length="409" mass="45862">MSATTPTPFKIAIPQDALDAAQRKLAAATLPPPAPHGGDEWEYGVPRAELEKLLAHWTSAYDWRTHEAALNAELPQFTLPIDVANHGELTAHFVHQRAKRAGKAVPLLFVHGWPGHFAEVRKILPLLTNPDAETDLAFDVVAPSLPGFGFSSAPTKSGFAIDQYAEFCHKIMLALGYNEYVIQGGDWGFIICHRLTHLYGPTHVKAWHTNLPAARQPTAAAWPRLYLAHLLTPYTEADKRGFARTQWFREHGYGYYLEQSTKPQTLAYSLADSPVGLLAWIYEKLVVWTDAYPWTPDEVLTWIHIYAFSHTQASSSAATSVRIYFEVARANEHAKVADPAFYNARVPLGVSVFPQEIIVVPSTWHHTLGWLVYTGRHERGGHFAAYERPQELVDDIRKTFSTPEVKARL</sequence>
<feature type="domain" description="Epoxide hydrolase N-terminal" evidence="5">
    <location>
        <begin position="7"/>
        <end position="120"/>
    </location>
</feature>
<dbReference type="GO" id="GO:0097176">
    <property type="term" value="P:epoxide metabolic process"/>
    <property type="evidence" value="ECO:0007669"/>
    <property type="project" value="TreeGrafter"/>
</dbReference>
<evidence type="ECO:0000256" key="3">
    <source>
        <dbReference type="ARBA" id="ARBA00022801"/>
    </source>
</evidence>
<comment type="caution">
    <text evidence="6">The sequence shown here is derived from an EMBL/GenBank/DDBJ whole genome shotgun (WGS) entry which is preliminary data.</text>
</comment>
<name>A0A9P3LEQ8_9APHY</name>
<dbReference type="PIRSF" id="PIRSF001112">
    <property type="entry name" value="Epoxide_hydrolase"/>
    <property type="match status" value="1"/>
</dbReference>
<evidence type="ECO:0000313" key="6">
    <source>
        <dbReference type="EMBL" id="GJE91854.1"/>
    </source>
</evidence>
<organism evidence="6 7">
    <name type="scientific">Phanerochaete sordida</name>
    <dbReference type="NCBI Taxonomy" id="48140"/>
    <lineage>
        <taxon>Eukaryota</taxon>
        <taxon>Fungi</taxon>
        <taxon>Dikarya</taxon>
        <taxon>Basidiomycota</taxon>
        <taxon>Agaricomycotina</taxon>
        <taxon>Agaricomycetes</taxon>
        <taxon>Polyporales</taxon>
        <taxon>Phanerochaetaceae</taxon>
        <taxon>Phanerochaete</taxon>
    </lineage>
</organism>
<dbReference type="PANTHER" id="PTHR21661:SF35">
    <property type="entry name" value="EPOXIDE HYDROLASE"/>
    <property type="match status" value="1"/>
</dbReference>
<accession>A0A9P3LEQ8</accession>
<evidence type="ECO:0000259" key="5">
    <source>
        <dbReference type="Pfam" id="PF06441"/>
    </source>
</evidence>
<evidence type="ECO:0000256" key="2">
    <source>
        <dbReference type="ARBA" id="ARBA00022797"/>
    </source>
</evidence>
<dbReference type="OrthoDB" id="7130006at2759"/>
<dbReference type="GO" id="GO:0004301">
    <property type="term" value="F:epoxide hydrolase activity"/>
    <property type="evidence" value="ECO:0007669"/>
    <property type="project" value="TreeGrafter"/>
</dbReference>
<dbReference type="Proteomes" id="UP000703269">
    <property type="component" value="Unassembled WGS sequence"/>
</dbReference>
<proteinExistence type="inferred from homology"/>
<dbReference type="PANTHER" id="PTHR21661">
    <property type="entry name" value="EPOXIDE HYDROLASE 1-RELATED"/>
    <property type="match status" value="1"/>
</dbReference>
<dbReference type="InterPro" id="IPR016292">
    <property type="entry name" value="Epoxide_hydrolase"/>
</dbReference>
<dbReference type="EMBL" id="BPQB01000023">
    <property type="protein sequence ID" value="GJE91854.1"/>
    <property type="molecule type" value="Genomic_DNA"/>
</dbReference>
<dbReference type="InterPro" id="IPR000639">
    <property type="entry name" value="Epox_hydrolase-like"/>
</dbReference>
<dbReference type="Pfam" id="PF06441">
    <property type="entry name" value="EHN"/>
    <property type="match status" value="1"/>
</dbReference>
<dbReference type="PRINTS" id="PR00412">
    <property type="entry name" value="EPOXHYDRLASE"/>
</dbReference>
<dbReference type="Gene3D" id="3.40.50.1820">
    <property type="entry name" value="alpha/beta hydrolase"/>
    <property type="match status" value="1"/>
</dbReference>
<gene>
    <name evidence="6" type="ORF">PsYK624_080050</name>
</gene>
<comment type="similarity">
    <text evidence="1">Belongs to the peptidase S33 family.</text>
</comment>
<keyword evidence="7" id="KW-1185">Reference proteome</keyword>
<protein>
    <submittedName>
        <fullName evidence="6">Epoxide hydrolase</fullName>
    </submittedName>
</protein>
<dbReference type="InterPro" id="IPR029058">
    <property type="entry name" value="AB_hydrolase_fold"/>
</dbReference>
<keyword evidence="3 6" id="KW-0378">Hydrolase</keyword>
<reference evidence="6 7" key="1">
    <citation type="submission" date="2021-08" db="EMBL/GenBank/DDBJ databases">
        <title>Draft Genome Sequence of Phanerochaete sordida strain YK-624.</title>
        <authorList>
            <person name="Mori T."/>
            <person name="Dohra H."/>
            <person name="Suzuki T."/>
            <person name="Kawagishi H."/>
            <person name="Hirai H."/>
        </authorList>
    </citation>
    <scope>NUCLEOTIDE SEQUENCE [LARGE SCALE GENOMIC DNA]</scope>
    <source>
        <strain evidence="6 7">YK-624</strain>
    </source>
</reference>
<dbReference type="AlphaFoldDB" id="A0A9P3LEQ8"/>